<gene>
    <name evidence="4" type="ordered locus">Geob_0613</name>
</gene>
<evidence type="ECO:0000313" key="4">
    <source>
        <dbReference type="EMBL" id="ACM18978.1"/>
    </source>
</evidence>
<reference evidence="4 5" key="1">
    <citation type="submission" date="2009-01" db="EMBL/GenBank/DDBJ databases">
        <title>Complete sequence of Geobacter sp. FRC-32.</title>
        <authorList>
            <consortium name="US DOE Joint Genome Institute"/>
            <person name="Lucas S."/>
            <person name="Copeland A."/>
            <person name="Lapidus A."/>
            <person name="Glavina del Rio T."/>
            <person name="Dalin E."/>
            <person name="Tice H."/>
            <person name="Bruce D."/>
            <person name="Goodwin L."/>
            <person name="Pitluck S."/>
            <person name="Saunders E."/>
            <person name="Brettin T."/>
            <person name="Detter J.C."/>
            <person name="Han C."/>
            <person name="Larimer F."/>
            <person name="Land M."/>
            <person name="Hauser L."/>
            <person name="Kyrpides N."/>
            <person name="Ovchinnikova G."/>
            <person name="Kostka J."/>
            <person name="Richardson P."/>
        </authorList>
    </citation>
    <scope>NUCLEOTIDE SEQUENCE [LARGE SCALE GENOMIC DNA]</scope>
    <source>
        <strain evidence="5">DSM 22248 / JCM 15807 / FRC-32</strain>
    </source>
</reference>
<keyword evidence="2" id="KW-0288">FMN</keyword>
<dbReference type="InterPro" id="IPR029039">
    <property type="entry name" value="Flavoprotein-like_sf"/>
</dbReference>
<sequence length="222" mass="24242">MNFIAINGSPHAQRGNTGLLLDKVVEGVQSAGGTVEMVYLSKIKVNPCVGCDVCHKTGSCPIPDDFEELKKKLLACDGFILASPNYIMSVSAQLKALFDRCCGIIHCQAMDGKYGVVVETSGGGGDEQVIDYMQRVVGMLGAWSVGSVGSSIAGERLFPDQDRLFAKATALGEELYRATLEKREYPDQAGAKLALSAYMRGLVDLMKDFWRYEYDYWTKLGK</sequence>
<dbReference type="Gene3D" id="3.40.50.360">
    <property type="match status" value="1"/>
</dbReference>
<keyword evidence="1" id="KW-0285">Flavoprotein</keyword>
<feature type="domain" description="NADPH-dependent FMN reductase-like" evidence="3">
    <location>
        <begin position="1"/>
        <end position="148"/>
    </location>
</feature>
<dbReference type="AlphaFoldDB" id="B9M0E1"/>
<name>B9M0E1_GEODF</name>
<dbReference type="EMBL" id="CP001390">
    <property type="protein sequence ID" value="ACM18978.1"/>
    <property type="molecule type" value="Genomic_DNA"/>
</dbReference>
<dbReference type="RefSeq" id="WP_012645707.1">
    <property type="nucleotide sequence ID" value="NC_011979.1"/>
</dbReference>
<keyword evidence="5" id="KW-1185">Reference proteome</keyword>
<accession>B9M0E1</accession>
<evidence type="ECO:0000256" key="1">
    <source>
        <dbReference type="ARBA" id="ARBA00022630"/>
    </source>
</evidence>
<evidence type="ECO:0000256" key="2">
    <source>
        <dbReference type="ARBA" id="ARBA00022643"/>
    </source>
</evidence>
<evidence type="ECO:0000259" key="3">
    <source>
        <dbReference type="Pfam" id="PF03358"/>
    </source>
</evidence>
<dbReference type="KEGG" id="geo:Geob_0613"/>
<organism evidence="4 5">
    <name type="scientific">Geotalea daltonii (strain DSM 22248 / JCM 15807 / FRC-32)</name>
    <name type="common">Geobacter daltonii</name>
    <dbReference type="NCBI Taxonomy" id="316067"/>
    <lineage>
        <taxon>Bacteria</taxon>
        <taxon>Pseudomonadati</taxon>
        <taxon>Thermodesulfobacteriota</taxon>
        <taxon>Desulfuromonadia</taxon>
        <taxon>Geobacterales</taxon>
        <taxon>Geobacteraceae</taxon>
        <taxon>Geotalea</taxon>
    </lineage>
</organism>
<dbReference type="PANTHER" id="PTHR43278">
    <property type="entry name" value="NAD(P)H-DEPENDENT FMN-CONTAINING OXIDOREDUCTASE YWQN-RELATED"/>
    <property type="match status" value="1"/>
</dbReference>
<dbReference type="GO" id="GO:0016491">
    <property type="term" value="F:oxidoreductase activity"/>
    <property type="evidence" value="ECO:0007669"/>
    <property type="project" value="InterPro"/>
</dbReference>
<dbReference type="STRING" id="316067.Geob_0613"/>
<dbReference type="OrthoDB" id="9790975at2"/>
<evidence type="ECO:0000313" key="5">
    <source>
        <dbReference type="Proteomes" id="UP000007721"/>
    </source>
</evidence>
<dbReference type="HOGENOM" id="CLU_050993_1_0_7"/>
<dbReference type="Pfam" id="PF03358">
    <property type="entry name" value="FMN_red"/>
    <property type="match status" value="1"/>
</dbReference>
<proteinExistence type="predicted"/>
<dbReference type="eggNOG" id="COG0655">
    <property type="taxonomic scope" value="Bacteria"/>
</dbReference>
<dbReference type="SUPFAM" id="SSF52218">
    <property type="entry name" value="Flavoproteins"/>
    <property type="match status" value="1"/>
</dbReference>
<dbReference type="PANTHER" id="PTHR43278:SF1">
    <property type="entry name" value="IRON-SULFUR FLAVOPROTEIN MJ1083"/>
    <property type="match status" value="1"/>
</dbReference>
<dbReference type="Proteomes" id="UP000007721">
    <property type="component" value="Chromosome"/>
</dbReference>
<dbReference type="InterPro" id="IPR051796">
    <property type="entry name" value="ISF_SsuE-like"/>
</dbReference>
<dbReference type="InterPro" id="IPR005025">
    <property type="entry name" value="FMN_Rdtase-like_dom"/>
</dbReference>
<protein>
    <submittedName>
        <fullName evidence="4">Iron-sulfur cluster-binding flavoprotein</fullName>
    </submittedName>
</protein>